<keyword evidence="11" id="KW-0406">Ion transport</keyword>
<evidence type="ECO:0000256" key="8">
    <source>
        <dbReference type="ARBA" id="ARBA00022946"/>
    </source>
</evidence>
<feature type="compositionally biased region" description="Basic and acidic residues" evidence="15">
    <location>
        <begin position="121"/>
        <end position="141"/>
    </location>
</feature>
<dbReference type="InterPro" id="IPR059005">
    <property type="entry name" value="LETM1_C"/>
</dbReference>
<feature type="region of interest" description="Disordered" evidence="15">
    <location>
        <begin position="670"/>
        <end position="690"/>
    </location>
</feature>
<evidence type="ECO:0000256" key="11">
    <source>
        <dbReference type="ARBA" id="ARBA00023065"/>
    </source>
</evidence>
<evidence type="ECO:0000256" key="12">
    <source>
        <dbReference type="ARBA" id="ARBA00023128"/>
    </source>
</evidence>
<dbReference type="PANTHER" id="PTHR14009:SF1">
    <property type="entry name" value="MITOCHONDRIAL PROTON_CALCIUM EXCHANGER PROTEIN"/>
    <property type="match status" value="1"/>
</dbReference>
<evidence type="ECO:0000256" key="2">
    <source>
        <dbReference type="ARBA" id="ARBA00022448"/>
    </source>
</evidence>
<organism evidence="18 19">
    <name type="scientific">Jimgerdemannia flammicorona</name>
    <dbReference type="NCBI Taxonomy" id="994334"/>
    <lineage>
        <taxon>Eukaryota</taxon>
        <taxon>Fungi</taxon>
        <taxon>Fungi incertae sedis</taxon>
        <taxon>Mucoromycota</taxon>
        <taxon>Mucoromycotina</taxon>
        <taxon>Endogonomycetes</taxon>
        <taxon>Endogonales</taxon>
        <taxon>Endogonaceae</taxon>
        <taxon>Jimgerdemannia</taxon>
    </lineage>
</organism>
<evidence type="ECO:0000256" key="7">
    <source>
        <dbReference type="ARBA" id="ARBA00022837"/>
    </source>
</evidence>
<keyword evidence="10" id="KW-0175">Coiled coil</keyword>
<protein>
    <recommendedName>
        <fullName evidence="17">Letm1 RBD domain-containing protein</fullName>
    </recommendedName>
</protein>
<name>A0A433DN62_9FUNG</name>
<dbReference type="GO" id="GO:0030003">
    <property type="term" value="P:intracellular monoatomic cation homeostasis"/>
    <property type="evidence" value="ECO:0007669"/>
    <property type="project" value="TreeGrafter"/>
</dbReference>
<dbReference type="PROSITE" id="PS51758">
    <property type="entry name" value="LETM1_RBD"/>
    <property type="match status" value="1"/>
</dbReference>
<keyword evidence="12 14" id="KW-0496">Mitochondrion</keyword>
<keyword evidence="13 16" id="KW-0472">Membrane</keyword>
<keyword evidence="2" id="KW-0813">Transport</keyword>
<dbReference type="Proteomes" id="UP000268093">
    <property type="component" value="Unassembled WGS sequence"/>
</dbReference>
<dbReference type="InterPro" id="IPR033122">
    <property type="entry name" value="LETM1-like_RBD"/>
</dbReference>
<feature type="region of interest" description="Disordered" evidence="15">
    <location>
        <begin position="510"/>
        <end position="536"/>
    </location>
</feature>
<feature type="region of interest" description="Disordered" evidence="15">
    <location>
        <begin position="121"/>
        <end position="147"/>
    </location>
</feature>
<keyword evidence="4 16" id="KW-0812">Transmembrane</keyword>
<dbReference type="Pfam" id="PF07766">
    <property type="entry name" value="LETM1_RBD"/>
    <property type="match status" value="1"/>
</dbReference>
<evidence type="ECO:0000256" key="14">
    <source>
        <dbReference type="PROSITE-ProRule" id="PRU01094"/>
    </source>
</evidence>
<feature type="compositionally biased region" description="Acidic residues" evidence="15">
    <location>
        <begin position="511"/>
        <end position="522"/>
    </location>
</feature>
<evidence type="ECO:0000256" key="15">
    <source>
        <dbReference type="SAM" id="MobiDB-lite"/>
    </source>
</evidence>
<dbReference type="AlphaFoldDB" id="A0A433DN62"/>
<evidence type="ECO:0000256" key="10">
    <source>
        <dbReference type="ARBA" id="ARBA00023054"/>
    </source>
</evidence>
<comment type="caution">
    <text evidence="18">The sequence shown here is derived from an EMBL/GenBank/DDBJ whole genome shotgun (WGS) entry which is preliminary data.</text>
</comment>
<dbReference type="PANTHER" id="PTHR14009">
    <property type="entry name" value="LEUCINE ZIPPER-EF-HAND CONTAINING TRANSMEMBRANE PROTEIN"/>
    <property type="match status" value="1"/>
</dbReference>
<evidence type="ECO:0000313" key="18">
    <source>
        <dbReference type="EMBL" id="RUP52279.1"/>
    </source>
</evidence>
<evidence type="ECO:0000256" key="4">
    <source>
        <dbReference type="ARBA" id="ARBA00022692"/>
    </source>
</evidence>
<feature type="transmembrane region" description="Helical" evidence="16">
    <location>
        <begin position="241"/>
        <end position="264"/>
    </location>
</feature>
<keyword evidence="19" id="KW-1185">Reference proteome</keyword>
<evidence type="ECO:0000313" key="19">
    <source>
        <dbReference type="Proteomes" id="UP000268093"/>
    </source>
</evidence>
<feature type="domain" description="Letm1 RBD" evidence="17">
    <location>
        <begin position="284"/>
        <end position="474"/>
    </location>
</feature>
<keyword evidence="5" id="KW-0479">Metal-binding</keyword>
<proteinExistence type="predicted"/>
<dbReference type="InterPro" id="IPR044202">
    <property type="entry name" value="LETM1/MDM38-like"/>
</dbReference>
<accession>A0A433DN62</accession>
<feature type="compositionally biased region" description="Basic and acidic residues" evidence="15">
    <location>
        <begin position="754"/>
        <end position="771"/>
    </location>
</feature>
<evidence type="ECO:0000256" key="3">
    <source>
        <dbReference type="ARBA" id="ARBA00022568"/>
    </source>
</evidence>
<dbReference type="Pfam" id="PF26561">
    <property type="entry name" value="LETM1_C"/>
    <property type="match status" value="1"/>
</dbReference>
<dbReference type="EMBL" id="RBNI01000089">
    <property type="protein sequence ID" value="RUP52279.1"/>
    <property type="molecule type" value="Genomic_DNA"/>
</dbReference>
<dbReference type="GO" id="GO:0043022">
    <property type="term" value="F:ribosome binding"/>
    <property type="evidence" value="ECO:0007669"/>
    <property type="project" value="InterPro"/>
</dbReference>
<gene>
    <name evidence="18" type="ORF">BC936DRAFT_149431</name>
</gene>
<evidence type="ECO:0000259" key="17">
    <source>
        <dbReference type="PROSITE" id="PS51758"/>
    </source>
</evidence>
<sequence length="779" mass="87598">MYRSIHSLPARTVASTGLFYRDAFSHQRTNAFSTSTFSSLPSQRVVLVRLQSHSDSTHTNVCFPARYSTRTNANYNPFTDALPSELRILRAPEPAVKQVVKEAVTKEEKETMASRAANLAKEHAEQAAKEHAEQAAKHATETAKTGTATAKTAATTLMATPATGVPQAAAAAAAVSTVAKPKKPLMQRIKDEAVHFWQGTKLLGFEIKISSKLLSKVLRGGKLTRREYRQLRRTVSDMFRLVPFAIFIIVPFMELLLPVALVLFPNMLPSTFEDKFREDEKKRKMLKVRLEMAKFLQETIAESGIPGEESGKAAKDFSDFFRKLRSSGEQGTTEDILRVAKRFEDELTLDNLSRPQLVSMCRYMGINAFGTDNYLRYQIRNRMKNIQADDKMIAAEGIDSLTIPELQHACLSRGIRTIGVSPARLRDELAQWLDLHLEHQIPSTLLILSRAFAFSDRGLTTNEALQATLNSLPDNLVDEAELQVMEAEGAVSFKQKLEVLEQQQELIKDEQEQEEEAKEAEEEARKEREEKEKAEKFTKEAEKLAKEAEKRDKFVDDMKAVSVEGVSLITPIELKPEAALVPEPEPEVRLSEEQLQELRNALAILVPKAGVLEERETLNEIKEDHEDYKEDIEELKEATKRTEPKASTRLGARLEKMLKKLDKELDAMEQDHAKETGSRLPRINATEEGQITTADLEEALRVIRHAPDNSQIKKVVKQLDADNDGLVFLNHISRLAEQVPEGLGVVIENVKEGERDGRLKGENVKERKSVESKSSQKSN</sequence>
<keyword evidence="9 16" id="KW-1133">Transmembrane helix</keyword>
<evidence type="ECO:0000256" key="1">
    <source>
        <dbReference type="ARBA" id="ARBA00004434"/>
    </source>
</evidence>
<keyword evidence="7" id="KW-0106">Calcium</keyword>
<evidence type="ECO:0000256" key="16">
    <source>
        <dbReference type="SAM" id="Phobius"/>
    </source>
</evidence>
<feature type="compositionally biased region" description="Basic and acidic residues" evidence="15">
    <location>
        <begin position="523"/>
        <end position="536"/>
    </location>
</feature>
<evidence type="ECO:0000256" key="6">
    <source>
        <dbReference type="ARBA" id="ARBA00022792"/>
    </source>
</evidence>
<evidence type="ECO:0000256" key="13">
    <source>
        <dbReference type="ARBA" id="ARBA00023136"/>
    </source>
</evidence>
<reference evidence="18 19" key="1">
    <citation type="journal article" date="2018" name="New Phytol.">
        <title>Phylogenomics of Endogonaceae and evolution of mycorrhizas within Mucoromycota.</title>
        <authorList>
            <person name="Chang Y."/>
            <person name="Desiro A."/>
            <person name="Na H."/>
            <person name="Sandor L."/>
            <person name="Lipzen A."/>
            <person name="Clum A."/>
            <person name="Barry K."/>
            <person name="Grigoriev I.V."/>
            <person name="Martin F.M."/>
            <person name="Stajich J.E."/>
            <person name="Smith M.E."/>
            <person name="Bonito G."/>
            <person name="Spatafora J.W."/>
        </authorList>
    </citation>
    <scope>NUCLEOTIDE SEQUENCE [LARGE SCALE GENOMIC DNA]</scope>
    <source>
        <strain evidence="18 19">GMNB39</strain>
    </source>
</reference>
<dbReference type="OrthoDB" id="275278at2759"/>
<keyword evidence="8" id="KW-0809">Transit peptide</keyword>
<keyword evidence="6" id="KW-0999">Mitochondrion inner membrane</keyword>
<evidence type="ECO:0000256" key="9">
    <source>
        <dbReference type="ARBA" id="ARBA00022989"/>
    </source>
</evidence>
<dbReference type="GO" id="GO:0005743">
    <property type="term" value="C:mitochondrial inner membrane"/>
    <property type="evidence" value="ECO:0007669"/>
    <property type="project" value="UniProtKB-SubCell"/>
</dbReference>
<evidence type="ECO:0000256" key="5">
    <source>
        <dbReference type="ARBA" id="ARBA00022723"/>
    </source>
</evidence>
<dbReference type="Gene3D" id="1.10.238.10">
    <property type="entry name" value="EF-hand"/>
    <property type="match status" value="1"/>
</dbReference>
<feature type="region of interest" description="Disordered" evidence="15">
    <location>
        <begin position="754"/>
        <end position="779"/>
    </location>
</feature>
<comment type="subcellular location">
    <subcellularLocation>
        <location evidence="1">Mitochondrion inner membrane</location>
        <topology evidence="1">Single-pass membrane protein</topology>
    </subcellularLocation>
</comment>
<keyword evidence="3" id="KW-0109">Calcium transport</keyword>